<dbReference type="SMART" id="SM00028">
    <property type="entry name" value="TPR"/>
    <property type="match status" value="2"/>
</dbReference>
<evidence type="ECO:0000313" key="1">
    <source>
        <dbReference type="EMBL" id="MFG1709743.1"/>
    </source>
</evidence>
<sequence>MLLPPAKRLQTPRLVRRVARSLSPRSSPCRSVLPFLELGDHRGRAHTLASLGYIHHQLGRHQRAVRRYHSSLGLFREIGDQYNEAETLIRLGEALHAGGDADASQDIWRQALAIVTEIDFPHADRLLARLGRDKAGGAGAR</sequence>
<dbReference type="Gene3D" id="1.25.40.10">
    <property type="entry name" value="Tetratricopeptide repeat domain"/>
    <property type="match status" value="1"/>
</dbReference>
<dbReference type="Proteomes" id="UP001603978">
    <property type="component" value="Unassembled WGS sequence"/>
</dbReference>
<dbReference type="EMBL" id="JBICRM010000039">
    <property type="protein sequence ID" value="MFG1709743.1"/>
    <property type="molecule type" value="Genomic_DNA"/>
</dbReference>
<dbReference type="InterPro" id="IPR019734">
    <property type="entry name" value="TPR_rpt"/>
</dbReference>
<gene>
    <name evidence="1" type="ORF">ACFLIM_41840</name>
</gene>
<evidence type="ECO:0000313" key="2">
    <source>
        <dbReference type="Proteomes" id="UP001603978"/>
    </source>
</evidence>
<comment type="caution">
    <text evidence="1">The sequence shown here is derived from an EMBL/GenBank/DDBJ whole genome shotgun (WGS) entry which is preliminary data.</text>
</comment>
<name>A0ABW7AQP8_9ACTN</name>
<dbReference type="RefSeq" id="WP_393174811.1">
    <property type="nucleotide sequence ID" value="NZ_JBICRM010000039.1"/>
</dbReference>
<dbReference type="InterPro" id="IPR011990">
    <property type="entry name" value="TPR-like_helical_dom_sf"/>
</dbReference>
<organism evidence="1 2">
    <name type="scientific">Nonomuraea marmarensis</name>
    <dbReference type="NCBI Taxonomy" id="3351344"/>
    <lineage>
        <taxon>Bacteria</taxon>
        <taxon>Bacillati</taxon>
        <taxon>Actinomycetota</taxon>
        <taxon>Actinomycetes</taxon>
        <taxon>Streptosporangiales</taxon>
        <taxon>Streptosporangiaceae</taxon>
        <taxon>Nonomuraea</taxon>
    </lineage>
</organism>
<dbReference type="Pfam" id="PF13424">
    <property type="entry name" value="TPR_12"/>
    <property type="match status" value="1"/>
</dbReference>
<protein>
    <submittedName>
        <fullName evidence="1">Tetratricopeptide repeat protein</fullName>
    </submittedName>
</protein>
<accession>A0ABW7AQP8</accession>
<dbReference type="SUPFAM" id="SSF48452">
    <property type="entry name" value="TPR-like"/>
    <property type="match status" value="1"/>
</dbReference>
<keyword evidence="2" id="KW-1185">Reference proteome</keyword>
<reference evidence="1 2" key="1">
    <citation type="submission" date="2024-10" db="EMBL/GenBank/DDBJ databases">
        <authorList>
            <person name="Topkara A.R."/>
            <person name="Saygin H."/>
        </authorList>
    </citation>
    <scope>NUCLEOTIDE SEQUENCE [LARGE SCALE GENOMIC DNA]</scope>
    <source>
        <strain evidence="1 2">M3C6</strain>
    </source>
</reference>
<proteinExistence type="predicted"/>